<dbReference type="GO" id="GO:0003676">
    <property type="term" value="F:nucleic acid binding"/>
    <property type="evidence" value="ECO:0007669"/>
    <property type="project" value="InterPro"/>
</dbReference>
<dbReference type="EMBL" id="MZ420154">
    <property type="protein sequence ID" value="QYA18620.1"/>
    <property type="molecule type" value="Genomic_DNA"/>
</dbReference>
<gene>
    <name evidence="3" type="ORF">KOM_12_351</name>
</gene>
<keyword evidence="1" id="KW-0862">Zinc</keyword>
<dbReference type="Gene3D" id="4.10.60.10">
    <property type="entry name" value="Zinc finger, CCHC-type"/>
    <property type="match status" value="1"/>
</dbReference>
<sequence length="309" mass="35454">MLHYSQEYKFWYKLSSENALRYFSNNENVLSAQAYMSKLLVQPVFNRKRTQGSEQKIRMNPFVVSLHVQHDEKTWRPVVNDEIIKSSTPVLVKRLPPDYATSRCDTISLAAMYPTLQKLVVVPKPEAKFEEEDTEEDRINKVIQVAAELATENLDPVVPMYEDPNQVPDSSYICHTCRQKGHFKHNCPLTMVDMGGQSTDKVNATLKKLPHGIPKQDLEELPAHSVKQAEYVDSNGTLYRGKRKAEDAQLAEHNRCSFCVHRTPSQKLGLYSSTKTNCCKKFICNKCFRWAGFHLDCTFCLSCNKVVRK</sequence>
<dbReference type="InterPro" id="IPR001878">
    <property type="entry name" value="Znf_CCHC"/>
</dbReference>
<proteinExistence type="predicted"/>
<keyword evidence="1" id="KW-0479">Metal-binding</keyword>
<keyword evidence="1" id="KW-0863">Zinc-finger</keyword>
<organism evidence="3">
    <name type="scientific">Clandestinovirus</name>
    <dbReference type="NCBI Taxonomy" id="2831644"/>
    <lineage>
        <taxon>Viruses</taxon>
    </lineage>
</organism>
<evidence type="ECO:0000259" key="2">
    <source>
        <dbReference type="PROSITE" id="PS50158"/>
    </source>
</evidence>
<dbReference type="SUPFAM" id="SSF57756">
    <property type="entry name" value="Retrovirus zinc finger-like domains"/>
    <property type="match status" value="1"/>
</dbReference>
<evidence type="ECO:0000313" key="3">
    <source>
        <dbReference type="EMBL" id="QYA18620.1"/>
    </source>
</evidence>
<reference evidence="3" key="1">
    <citation type="submission" date="2021-06" db="EMBL/GenBank/DDBJ databases">
        <authorList>
            <person name="Rolland C."/>
        </authorList>
    </citation>
    <scope>NUCLEOTIDE SEQUENCE</scope>
    <source>
        <strain evidence="3">347.936635</strain>
    </source>
</reference>
<protein>
    <submittedName>
        <fullName evidence="3">RING Zn-finger protein</fullName>
    </submittedName>
</protein>
<dbReference type="GO" id="GO:0008270">
    <property type="term" value="F:zinc ion binding"/>
    <property type="evidence" value="ECO:0007669"/>
    <property type="project" value="UniProtKB-KW"/>
</dbReference>
<name>A0A8F8PMK9_9VIRU</name>
<evidence type="ECO:0000256" key="1">
    <source>
        <dbReference type="PROSITE-ProRule" id="PRU00047"/>
    </source>
</evidence>
<dbReference type="InterPro" id="IPR036875">
    <property type="entry name" value="Znf_CCHC_sf"/>
</dbReference>
<accession>A0A8F8PMK9</accession>
<feature type="domain" description="CCHC-type" evidence="2">
    <location>
        <begin position="174"/>
        <end position="188"/>
    </location>
</feature>
<dbReference type="PROSITE" id="PS50158">
    <property type="entry name" value="ZF_CCHC"/>
    <property type="match status" value="1"/>
</dbReference>